<evidence type="ECO:0000313" key="2">
    <source>
        <dbReference type="Proteomes" id="UP000663848"/>
    </source>
</evidence>
<reference evidence="1" key="1">
    <citation type="submission" date="2021-02" db="EMBL/GenBank/DDBJ databases">
        <authorList>
            <person name="Nowell W R."/>
        </authorList>
    </citation>
    <scope>NUCLEOTIDE SEQUENCE</scope>
</reference>
<comment type="caution">
    <text evidence="1">The sequence shown here is derived from an EMBL/GenBank/DDBJ whole genome shotgun (WGS) entry which is preliminary data.</text>
</comment>
<feature type="non-terminal residue" evidence="1">
    <location>
        <position position="101"/>
    </location>
</feature>
<dbReference type="Proteomes" id="UP000663848">
    <property type="component" value="Unassembled WGS sequence"/>
</dbReference>
<accession>A0A822C1U8</accession>
<organism evidence="1 2">
    <name type="scientific">Rotaria socialis</name>
    <dbReference type="NCBI Taxonomy" id="392032"/>
    <lineage>
        <taxon>Eukaryota</taxon>
        <taxon>Metazoa</taxon>
        <taxon>Spiralia</taxon>
        <taxon>Gnathifera</taxon>
        <taxon>Rotifera</taxon>
        <taxon>Eurotatoria</taxon>
        <taxon>Bdelloidea</taxon>
        <taxon>Philodinida</taxon>
        <taxon>Philodinidae</taxon>
        <taxon>Rotaria</taxon>
    </lineage>
</organism>
<name>A0A822C1U8_9BILA</name>
<dbReference type="AlphaFoldDB" id="A0A822C1U8"/>
<proteinExistence type="predicted"/>
<feature type="non-terminal residue" evidence="1">
    <location>
        <position position="1"/>
    </location>
</feature>
<protein>
    <submittedName>
        <fullName evidence="1">Uncharacterized protein</fullName>
    </submittedName>
</protein>
<sequence length="101" mass="11923">RFYSGDEQRSQAIIESILLHSEDIFRINLRGINMLIPLYLEPIEYYLNIDVQTYISNNLGLTKGVNNASIIRDRFIRIRLKSIQILMSIISLPFHYEHLEQ</sequence>
<dbReference type="EMBL" id="CAJOBR010043360">
    <property type="protein sequence ID" value="CAF5032046.1"/>
    <property type="molecule type" value="Genomic_DNA"/>
</dbReference>
<evidence type="ECO:0000313" key="1">
    <source>
        <dbReference type="EMBL" id="CAF5032046.1"/>
    </source>
</evidence>
<gene>
    <name evidence="1" type="ORF">QYT958_LOCUS40730</name>
</gene>